<name>A0ABN9DMY2_9NEOB</name>
<reference evidence="2" key="1">
    <citation type="submission" date="2023-05" db="EMBL/GenBank/DDBJ databases">
        <authorList>
            <person name="Stuckert A."/>
        </authorList>
    </citation>
    <scope>NUCLEOTIDE SEQUENCE</scope>
</reference>
<protein>
    <recommendedName>
        <fullName evidence="4">Transposase</fullName>
    </recommendedName>
</protein>
<accession>A0ABN9DMY2</accession>
<keyword evidence="1" id="KW-0732">Signal</keyword>
<comment type="caution">
    <text evidence="2">The sequence shown here is derived from an EMBL/GenBank/DDBJ whole genome shotgun (WGS) entry which is preliminary data.</text>
</comment>
<gene>
    <name evidence="2" type="ORF">SPARVUS_LOCUS7849670</name>
</gene>
<evidence type="ECO:0008006" key="4">
    <source>
        <dbReference type="Google" id="ProtNLM"/>
    </source>
</evidence>
<feature type="signal peptide" evidence="1">
    <location>
        <begin position="1"/>
        <end position="20"/>
    </location>
</feature>
<feature type="non-terminal residue" evidence="2">
    <location>
        <position position="95"/>
    </location>
</feature>
<organism evidence="2 3">
    <name type="scientific">Staurois parvus</name>
    <dbReference type="NCBI Taxonomy" id="386267"/>
    <lineage>
        <taxon>Eukaryota</taxon>
        <taxon>Metazoa</taxon>
        <taxon>Chordata</taxon>
        <taxon>Craniata</taxon>
        <taxon>Vertebrata</taxon>
        <taxon>Euteleostomi</taxon>
        <taxon>Amphibia</taxon>
        <taxon>Batrachia</taxon>
        <taxon>Anura</taxon>
        <taxon>Neobatrachia</taxon>
        <taxon>Ranoidea</taxon>
        <taxon>Ranidae</taxon>
        <taxon>Staurois</taxon>
    </lineage>
</organism>
<keyword evidence="3" id="KW-1185">Reference proteome</keyword>
<evidence type="ECO:0000313" key="3">
    <source>
        <dbReference type="Proteomes" id="UP001162483"/>
    </source>
</evidence>
<evidence type="ECO:0000256" key="1">
    <source>
        <dbReference type="SAM" id="SignalP"/>
    </source>
</evidence>
<dbReference type="Proteomes" id="UP001162483">
    <property type="component" value="Unassembled WGS sequence"/>
</dbReference>
<dbReference type="EMBL" id="CATNWA010014613">
    <property type="protein sequence ID" value="CAI9573953.1"/>
    <property type="molecule type" value="Genomic_DNA"/>
</dbReference>
<feature type="chain" id="PRO_5045115623" description="Transposase" evidence="1">
    <location>
        <begin position="21"/>
        <end position="95"/>
    </location>
</feature>
<proteinExistence type="predicted"/>
<sequence>MKSIRKMFLLLNISWSTVSAVITKWKQLRTPTTHPQSGRPCKMTELGQRMLKHTVRRSCQLSTESMAKDLQTLCVLQISTVTVRGELHGMGFHGR</sequence>
<evidence type="ECO:0000313" key="2">
    <source>
        <dbReference type="EMBL" id="CAI9573953.1"/>
    </source>
</evidence>